<reference evidence="1 2" key="1">
    <citation type="submission" date="2017-08" db="EMBL/GenBank/DDBJ databases">
        <title>Reclassification of Bisgaard taxon 37 and 44.</title>
        <authorList>
            <person name="Christensen H."/>
        </authorList>
    </citation>
    <scope>NUCLEOTIDE SEQUENCE [LARGE SCALE GENOMIC DNA]</scope>
    <source>
        <strain evidence="1 2">111</strain>
    </source>
</reference>
<gene>
    <name evidence="1" type="ORF">CKF58_01905</name>
</gene>
<dbReference type="EMBL" id="NRJG01000030">
    <property type="protein sequence ID" value="RIY39568.1"/>
    <property type="molecule type" value="Genomic_DNA"/>
</dbReference>
<keyword evidence="2" id="KW-1185">Reference proteome</keyword>
<dbReference type="OrthoDB" id="5679033at2"/>
<dbReference type="RefSeq" id="WP_119530302.1">
    <property type="nucleotide sequence ID" value="NZ_JBHSSP010000043.1"/>
</dbReference>
<evidence type="ECO:0000313" key="1">
    <source>
        <dbReference type="EMBL" id="RIY39568.1"/>
    </source>
</evidence>
<protein>
    <recommendedName>
        <fullName evidence="3">STAS domain-containing protein</fullName>
    </recommendedName>
</protein>
<comment type="caution">
    <text evidence="1">The sequence shown here is derived from an EMBL/GenBank/DDBJ whole genome shotgun (WGS) entry which is preliminary data.</text>
</comment>
<proteinExistence type="predicted"/>
<name>A0A3A1YQT8_9GAMM</name>
<dbReference type="AlphaFoldDB" id="A0A3A1YQT8"/>
<sequence>MYQFLAKEQTLVLGQDLGHAQVAQLEKDLPKLKAELKTLTGDNLKLDFTCCKNLDTSGFAFLLILLRYIQQDNQLKTKQVQILGAEKIKVYSTLYDLEGYLAPYF</sequence>
<evidence type="ECO:0008006" key="3">
    <source>
        <dbReference type="Google" id="ProtNLM"/>
    </source>
</evidence>
<evidence type="ECO:0000313" key="2">
    <source>
        <dbReference type="Proteomes" id="UP000265916"/>
    </source>
</evidence>
<accession>A0A3A1YQT8</accession>
<dbReference type="Proteomes" id="UP000265916">
    <property type="component" value="Unassembled WGS sequence"/>
</dbReference>
<organism evidence="1 2">
    <name type="scientific">Psittacicella hinzii</name>
    <dbReference type="NCBI Taxonomy" id="2028575"/>
    <lineage>
        <taxon>Bacteria</taxon>
        <taxon>Pseudomonadati</taxon>
        <taxon>Pseudomonadota</taxon>
        <taxon>Gammaproteobacteria</taxon>
        <taxon>Pasteurellales</taxon>
        <taxon>Psittacicellaceae</taxon>
        <taxon>Psittacicella</taxon>
    </lineage>
</organism>